<dbReference type="PROSITE" id="PS50110">
    <property type="entry name" value="RESPONSE_REGULATORY"/>
    <property type="match status" value="1"/>
</dbReference>
<dbReference type="InterPro" id="IPR011006">
    <property type="entry name" value="CheY-like_superfamily"/>
</dbReference>
<name>A0A1M5IGH8_9BRAD</name>
<organism evidence="4 5">
    <name type="scientific">Bradyrhizobium erythrophlei</name>
    <dbReference type="NCBI Taxonomy" id="1437360"/>
    <lineage>
        <taxon>Bacteria</taxon>
        <taxon>Pseudomonadati</taxon>
        <taxon>Pseudomonadota</taxon>
        <taxon>Alphaproteobacteria</taxon>
        <taxon>Hyphomicrobiales</taxon>
        <taxon>Nitrobacteraceae</taxon>
        <taxon>Bradyrhizobium</taxon>
    </lineage>
</organism>
<dbReference type="Gene3D" id="3.40.50.2300">
    <property type="match status" value="1"/>
</dbReference>
<feature type="modified residue" description="4-aspartylphosphate" evidence="2">
    <location>
        <position position="55"/>
    </location>
</feature>
<dbReference type="SUPFAM" id="SSF52172">
    <property type="entry name" value="CheY-like"/>
    <property type="match status" value="1"/>
</dbReference>
<protein>
    <submittedName>
        <fullName evidence="4">Response regulator receiver domain-containing protein</fullName>
    </submittedName>
</protein>
<evidence type="ECO:0000313" key="4">
    <source>
        <dbReference type="EMBL" id="SHG27418.1"/>
    </source>
</evidence>
<dbReference type="SMART" id="SM00448">
    <property type="entry name" value="REC"/>
    <property type="match status" value="1"/>
</dbReference>
<sequence length="129" mass="13841">MSKLPLVAIIDDDASVRVTTDSLVRSLGCRTRTFASAEEFVRSNRLDDLSCVVADVQMPGMNGVELQARLRSQGSHVPFIFFTAFPDEKIRAQALAAGAICYLTKPFEGESLVQGLQAALKAHDGGAKG</sequence>
<evidence type="ECO:0000313" key="5">
    <source>
        <dbReference type="Proteomes" id="UP000190675"/>
    </source>
</evidence>
<gene>
    <name evidence="4" type="ORF">SAMN05444169_1555</name>
</gene>
<dbReference type="Proteomes" id="UP000190675">
    <property type="component" value="Chromosome I"/>
</dbReference>
<evidence type="ECO:0000256" key="2">
    <source>
        <dbReference type="PROSITE-ProRule" id="PRU00169"/>
    </source>
</evidence>
<dbReference type="GO" id="GO:0000160">
    <property type="term" value="P:phosphorelay signal transduction system"/>
    <property type="evidence" value="ECO:0007669"/>
    <property type="project" value="InterPro"/>
</dbReference>
<dbReference type="PANTHER" id="PTHR44591">
    <property type="entry name" value="STRESS RESPONSE REGULATOR PROTEIN 1"/>
    <property type="match status" value="1"/>
</dbReference>
<dbReference type="InterPro" id="IPR050595">
    <property type="entry name" value="Bact_response_regulator"/>
</dbReference>
<dbReference type="EMBL" id="LT670818">
    <property type="protein sequence ID" value="SHG27418.1"/>
    <property type="molecule type" value="Genomic_DNA"/>
</dbReference>
<accession>A0A1M5IGH8</accession>
<feature type="domain" description="Response regulatory" evidence="3">
    <location>
        <begin position="6"/>
        <end position="120"/>
    </location>
</feature>
<reference evidence="4 5" key="1">
    <citation type="submission" date="2016-11" db="EMBL/GenBank/DDBJ databases">
        <authorList>
            <person name="Jaros S."/>
            <person name="Januszkiewicz K."/>
            <person name="Wedrychowicz H."/>
        </authorList>
    </citation>
    <scope>NUCLEOTIDE SEQUENCE [LARGE SCALE GENOMIC DNA]</scope>
    <source>
        <strain evidence="4 5">GAS242</strain>
    </source>
</reference>
<proteinExistence type="predicted"/>
<dbReference type="PANTHER" id="PTHR44591:SF25">
    <property type="entry name" value="CHEMOTAXIS TWO-COMPONENT RESPONSE REGULATOR"/>
    <property type="match status" value="1"/>
</dbReference>
<dbReference type="InterPro" id="IPR001789">
    <property type="entry name" value="Sig_transdc_resp-reg_receiver"/>
</dbReference>
<evidence type="ECO:0000256" key="1">
    <source>
        <dbReference type="ARBA" id="ARBA00022553"/>
    </source>
</evidence>
<keyword evidence="1 2" id="KW-0597">Phosphoprotein</keyword>
<evidence type="ECO:0000259" key="3">
    <source>
        <dbReference type="PROSITE" id="PS50110"/>
    </source>
</evidence>
<dbReference type="AlphaFoldDB" id="A0A1M5IGH8"/>
<dbReference type="Pfam" id="PF00072">
    <property type="entry name" value="Response_reg"/>
    <property type="match status" value="1"/>
</dbReference>